<dbReference type="Proteomes" id="UP001240447">
    <property type="component" value="Unassembled WGS sequence"/>
</dbReference>
<reference evidence="6 7" key="1">
    <citation type="submission" date="2023-07" db="EMBL/GenBank/DDBJ databases">
        <title>Sequencing the genomes of 1000 actinobacteria strains.</title>
        <authorList>
            <person name="Klenk H.-P."/>
        </authorList>
    </citation>
    <scope>NUCLEOTIDE SEQUENCE [LARGE SCALE GENOMIC DNA]</scope>
    <source>
        <strain evidence="6 7">GD13</strain>
    </source>
</reference>
<dbReference type="InterPro" id="IPR036188">
    <property type="entry name" value="FAD/NAD-bd_sf"/>
</dbReference>
<evidence type="ECO:0000256" key="2">
    <source>
        <dbReference type="ARBA" id="ARBA00022746"/>
    </source>
</evidence>
<protein>
    <submittedName>
        <fullName evidence="6">Phytoene desaturase</fullName>
    </submittedName>
</protein>
<evidence type="ECO:0000256" key="4">
    <source>
        <dbReference type="RuleBase" id="RU362075"/>
    </source>
</evidence>
<dbReference type="RefSeq" id="WP_068118574.1">
    <property type="nucleotide sequence ID" value="NZ_CCXJ01000142.1"/>
</dbReference>
<evidence type="ECO:0000259" key="5">
    <source>
        <dbReference type="Pfam" id="PF01593"/>
    </source>
</evidence>
<dbReference type="InterPro" id="IPR002937">
    <property type="entry name" value="Amino_oxidase"/>
</dbReference>
<keyword evidence="7" id="KW-1185">Reference proteome</keyword>
<comment type="caution">
    <text evidence="6">The sequence shown here is derived from an EMBL/GenBank/DDBJ whole genome shotgun (WGS) entry which is preliminary data.</text>
</comment>
<dbReference type="NCBIfam" id="TIGR02734">
    <property type="entry name" value="crtI_fam"/>
    <property type="match status" value="1"/>
</dbReference>
<gene>
    <name evidence="6" type="ORF">J2S59_002857</name>
</gene>
<accession>A0ABT9NRL4</accession>
<dbReference type="PANTHER" id="PTHR43734:SF1">
    <property type="entry name" value="PHYTOENE DESATURASE"/>
    <property type="match status" value="1"/>
</dbReference>
<evidence type="ECO:0000256" key="3">
    <source>
        <dbReference type="ARBA" id="ARBA00023002"/>
    </source>
</evidence>
<dbReference type="PANTHER" id="PTHR43734">
    <property type="entry name" value="PHYTOENE DESATURASE"/>
    <property type="match status" value="1"/>
</dbReference>
<proteinExistence type="inferred from homology"/>
<name>A0ABT9NRL4_9ACTN</name>
<evidence type="ECO:0000313" key="7">
    <source>
        <dbReference type="Proteomes" id="UP001240447"/>
    </source>
</evidence>
<keyword evidence="3 4" id="KW-0560">Oxidoreductase</keyword>
<feature type="domain" description="Amine oxidase" evidence="5">
    <location>
        <begin position="15"/>
        <end position="511"/>
    </location>
</feature>
<dbReference type="EMBL" id="JAUSQM010000001">
    <property type="protein sequence ID" value="MDP9823048.1"/>
    <property type="molecule type" value="Genomic_DNA"/>
</dbReference>
<sequence length="540" mass="57492">MSRYGDRVVVVGGGIAGLATAALLAADGRSVDLLEQRDELGGRAGSWSQDGFRFDTGPSWYLMPEVFEHFFSLLGSSAKEQLDLQRLDPGYRVFFEDHDEPLDVRSDRAASVALFDRVELGAGVALEDYLDSAERTYQAAVANFLYTSFEHPRALLNSAVLRSGPQLLPLLARSLESHVAARFADPRLRQVLGYPAVFLGSSPSRTPAMYHLMSWMDLADGVLYPQGGFTRLIEAIADLARAHGVRIHTGARVTAIDTAPRVGSSGLRRRRAQVRGVTYRGSDGAEQTIAADVVVGAADLHHLETELLPPALQTYPESWWRRRDPGPGAVLVYLGVEGELPELQHHSLFFTSDWDANFTDVLGRPGRVPDPASAYVCKPSATDPSVAPAGHENVFVLVPVPADVGLGRGGVDGAGDPAVEATADAAIAQIAAWAQIPDLAARVCVRRTVGPGDFAADLNAWSGGMLGPGHTLRQSAFLRGRNASAKVDGLLYAGSSTIPGIGLPMCLISAELVLKRLRGDRSTGPTTHALARVAAGGVGV</sequence>
<evidence type="ECO:0000256" key="1">
    <source>
        <dbReference type="ARBA" id="ARBA00004829"/>
    </source>
</evidence>
<comment type="pathway">
    <text evidence="1 4">Carotenoid biosynthesis.</text>
</comment>
<dbReference type="SUPFAM" id="SSF51905">
    <property type="entry name" value="FAD/NAD(P)-binding domain"/>
    <property type="match status" value="1"/>
</dbReference>
<evidence type="ECO:0000313" key="6">
    <source>
        <dbReference type="EMBL" id="MDP9823048.1"/>
    </source>
</evidence>
<comment type="similarity">
    <text evidence="4">Belongs to the carotenoid/retinoid oxidoreductase family.</text>
</comment>
<dbReference type="InterPro" id="IPR014105">
    <property type="entry name" value="Carotenoid/retinoid_OxRdtase"/>
</dbReference>
<dbReference type="Pfam" id="PF01593">
    <property type="entry name" value="Amino_oxidase"/>
    <property type="match status" value="1"/>
</dbReference>
<dbReference type="Gene3D" id="3.50.50.60">
    <property type="entry name" value="FAD/NAD(P)-binding domain"/>
    <property type="match status" value="2"/>
</dbReference>
<keyword evidence="2 4" id="KW-0125">Carotenoid biosynthesis</keyword>
<organism evidence="6 7">
    <name type="scientific">Nocardioides massiliensis</name>
    <dbReference type="NCBI Taxonomy" id="1325935"/>
    <lineage>
        <taxon>Bacteria</taxon>
        <taxon>Bacillati</taxon>
        <taxon>Actinomycetota</taxon>
        <taxon>Actinomycetes</taxon>
        <taxon>Propionibacteriales</taxon>
        <taxon>Nocardioidaceae</taxon>
        <taxon>Nocardioides</taxon>
    </lineage>
</organism>